<comment type="caution">
    <text evidence="1">The sequence shown here is derived from an EMBL/GenBank/DDBJ whole genome shotgun (WGS) entry which is preliminary data.</text>
</comment>
<accession>A0A4Y2IZF0</accession>
<dbReference type="Proteomes" id="UP000499080">
    <property type="component" value="Unassembled WGS sequence"/>
</dbReference>
<dbReference type="AlphaFoldDB" id="A0A4Y2IZF0"/>
<protein>
    <submittedName>
        <fullName evidence="1">Uncharacterized protein</fullName>
    </submittedName>
</protein>
<proteinExistence type="predicted"/>
<keyword evidence="2" id="KW-1185">Reference proteome</keyword>
<sequence>MKNLFIESKHEFAAFWKDIYDKVDDISRLIRRTFDTIQTDQLQPPTTSSLQQEIINDEMKTIVLTYVSVAQTPPSIHEGLSFWIFGSIEPRSEQANVNERHVRLWAVFILSDVQPLTDHKDDGFIIHLRSTLSSQNRRFDDMMHFERYKRGLLRLWGPFWLFTSCLSDSELWEIFTLRWTLPSQRMSCFEAWMLSRLVVYLVENLIRRK</sequence>
<gene>
    <name evidence="1" type="ORF">AVEN_261128_1</name>
</gene>
<reference evidence="1 2" key="1">
    <citation type="journal article" date="2019" name="Sci. Rep.">
        <title>Orb-weaving spider Araneus ventricosus genome elucidates the spidroin gene catalogue.</title>
        <authorList>
            <person name="Kono N."/>
            <person name="Nakamura H."/>
            <person name="Ohtoshi R."/>
            <person name="Moran D.A.P."/>
            <person name="Shinohara A."/>
            <person name="Yoshida Y."/>
            <person name="Fujiwara M."/>
            <person name="Mori M."/>
            <person name="Tomita M."/>
            <person name="Arakawa K."/>
        </authorList>
    </citation>
    <scope>NUCLEOTIDE SEQUENCE [LARGE SCALE GENOMIC DNA]</scope>
</reference>
<dbReference type="EMBL" id="BGPR01003068">
    <property type="protein sequence ID" value="GBM83283.1"/>
    <property type="molecule type" value="Genomic_DNA"/>
</dbReference>
<evidence type="ECO:0000313" key="2">
    <source>
        <dbReference type="Proteomes" id="UP000499080"/>
    </source>
</evidence>
<name>A0A4Y2IZF0_ARAVE</name>
<organism evidence="1 2">
    <name type="scientific">Araneus ventricosus</name>
    <name type="common">Orbweaver spider</name>
    <name type="synonym">Epeira ventricosa</name>
    <dbReference type="NCBI Taxonomy" id="182803"/>
    <lineage>
        <taxon>Eukaryota</taxon>
        <taxon>Metazoa</taxon>
        <taxon>Ecdysozoa</taxon>
        <taxon>Arthropoda</taxon>
        <taxon>Chelicerata</taxon>
        <taxon>Arachnida</taxon>
        <taxon>Araneae</taxon>
        <taxon>Araneomorphae</taxon>
        <taxon>Entelegynae</taxon>
        <taxon>Araneoidea</taxon>
        <taxon>Araneidae</taxon>
        <taxon>Araneus</taxon>
    </lineage>
</organism>
<evidence type="ECO:0000313" key="1">
    <source>
        <dbReference type="EMBL" id="GBM83283.1"/>
    </source>
</evidence>